<evidence type="ECO:0000256" key="1">
    <source>
        <dbReference type="ARBA" id="ARBA00023157"/>
    </source>
</evidence>
<dbReference type="PROSITE" id="PS50026">
    <property type="entry name" value="EGF_3"/>
    <property type="match status" value="3"/>
</dbReference>
<dbReference type="PROSITE" id="PS00022">
    <property type="entry name" value="EGF_1"/>
    <property type="match status" value="3"/>
</dbReference>
<dbReference type="SUPFAM" id="SSF49785">
    <property type="entry name" value="Galactose-binding domain-like"/>
    <property type="match status" value="2"/>
</dbReference>
<dbReference type="AlphaFoldDB" id="A0AAV1EKS7"/>
<dbReference type="GO" id="GO:0005886">
    <property type="term" value="C:plasma membrane"/>
    <property type="evidence" value="ECO:0007669"/>
    <property type="project" value="TreeGrafter"/>
</dbReference>
<dbReference type="PANTHER" id="PTHR46806:SF7">
    <property type="entry name" value="COAGULATION FACTOR VIII"/>
    <property type="match status" value="1"/>
</dbReference>
<dbReference type="PANTHER" id="PTHR46806">
    <property type="entry name" value="F5/8 TYPE C DOMAIN-CONTAINING PROTEIN"/>
    <property type="match status" value="1"/>
</dbReference>
<dbReference type="SUPFAM" id="SSF57196">
    <property type="entry name" value="EGF/Laminin"/>
    <property type="match status" value="3"/>
</dbReference>
<feature type="chain" id="PRO_5043415573" evidence="3">
    <location>
        <begin position="27"/>
        <end position="477"/>
    </location>
</feature>
<organism evidence="6 7">
    <name type="scientific">Xyrichtys novacula</name>
    <name type="common">Pearly razorfish</name>
    <name type="synonym">Hemipteronotus novacula</name>
    <dbReference type="NCBI Taxonomy" id="13765"/>
    <lineage>
        <taxon>Eukaryota</taxon>
        <taxon>Metazoa</taxon>
        <taxon>Chordata</taxon>
        <taxon>Craniata</taxon>
        <taxon>Vertebrata</taxon>
        <taxon>Euteleostomi</taxon>
        <taxon>Actinopterygii</taxon>
        <taxon>Neopterygii</taxon>
        <taxon>Teleostei</taxon>
        <taxon>Neoteleostei</taxon>
        <taxon>Acanthomorphata</taxon>
        <taxon>Eupercaria</taxon>
        <taxon>Labriformes</taxon>
        <taxon>Labridae</taxon>
        <taxon>Xyrichtys</taxon>
    </lineage>
</organism>
<dbReference type="InterPro" id="IPR050633">
    <property type="entry name" value="Neuropilin_MCO_CoagFactor"/>
</dbReference>
<dbReference type="InterPro" id="IPR018097">
    <property type="entry name" value="EGF_Ca-bd_CS"/>
</dbReference>
<gene>
    <name evidence="6" type="ORF">XNOV1_A013277</name>
</gene>
<dbReference type="InterPro" id="IPR000742">
    <property type="entry name" value="EGF"/>
</dbReference>
<feature type="disulfide bond" evidence="2">
    <location>
        <begin position="100"/>
        <end position="109"/>
    </location>
</feature>
<feature type="domain" description="EGF-like" evidence="5">
    <location>
        <begin position="25"/>
        <end position="63"/>
    </location>
</feature>
<protein>
    <submittedName>
        <fullName evidence="6">EGF-like repeat and discoidin I-like domain-containing protein 3 isoform X1</fullName>
    </submittedName>
</protein>
<dbReference type="FunFam" id="2.10.25.10:FF:000226">
    <property type="entry name" value="EGF-like repeat and discoidin I-like domain-containing protein 3"/>
    <property type="match status" value="1"/>
</dbReference>
<evidence type="ECO:0000313" key="7">
    <source>
        <dbReference type="Proteomes" id="UP001178508"/>
    </source>
</evidence>
<keyword evidence="3" id="KW-0732">Signal</keyword>
<feature type="disulfide bond" evidence="2">
    <location>
        <begin position="138"/>
        <end position="147"/>
    </location>
</feature>
<feature type="domain" description="F5/8 type C" evidence="4">
    <location>
        <begin position="151"/>
        <end position="307"/>
    </location>
</feature>
<proteinExistence type="predicted"/>
<dbReference type="SMART" id="SM00181">
    <property type="entry name" value="EGF"/>
    <property type="match status" value="3"/>
</dbReference>
<dbReference type="Pfam" id="PF00008">
    <property type="entry name" value="EGF"/>
    <property type="match status" value="3"/>
</dbReference>
<dbReference type="CDD" id="cd00054">
    <property type="entry name" value="EGF_CA"/>
    <property type="match status" value="3"/>
</dbReference>
<dbReference type="Pfam" id="PF00754">
    <property type="entry name" value="F5_F8_type_C"/>
    <property type="match status" value="2"/>
</dbReference>
<feature type="disulfide bond" evidence="2">
    <location>
        <begin position="34"/>
        <end position="51"/>
    </location>
</feature>
<dbReference type="SMART" id="SM00231">
    <property type="entry name" value="FA58C"/>
    <property type="match status" value="2"/>
</dbReference>
<feature type="domain" description="EGF-like" evidence="5">
    <location>
        <begin position="112"/>
        <end position="148"/>
    </location>
</feature>
<dbReference type="EMBL" id="OY660864">
    <property type="protein sequence ID" value="CAJ1049346.1"/>
    <property type="molecule type" value="Genomic_DNA"/>
</dbReference>
<evidence type="ECO:0000259" key="4">
    <source>
        <dbReference type="PROSITE" id="PS50022"/>
    </source>
</evidence>
<reference evidence="6" key="1">
    <citation type="submission" date="2023-08" db="EMBL/GenBank/DDBJ databases">
        <authorList>
            <person name="Alioto T."/>
            <person name="Alioto T."/>
            <person name="Gomez Garrido J."/>
        </authorList>
    </citation>
    <scope>NUCLEOTIDE SEQUENCE</scope>
</reference>
<dbReference type="Gene3D" id="2.60.120.260">
    <property type="entry name" value="Galactose-binding domain-like"/>
    <property type="match status" value="2"/>
</dbReference>
<dbReference type="InterPro" id="IPR008979">
    <property type="entry name" value="Galactose-bd-like_sf"/>
</dbReference>
<dbReference type="PROSITE" id="PS50022">
    <property type="entry name" value="FA58C_3"/>
    <property type="match status" value="2"/>
</dbReference>
<name>A0AAV1EKS7_XYRNO</name>
<evidence type="ECO:0000313" key="6">
    <source>
        <dbReference type="EMBL" id="CAJ1049346.1"/>
    </source>
</evidence>
<feature type="signal peptide" evidence="3">
    <location>
        <begin position="1"/>
        <end position="26"/>
    </location>
</feature>
<dbReference type="GO" id="GO:0005509">
    <property type="term" value="F:calcium ion binding"/>
    <property type="evidence" value="ECO:0007669"/>
    <property type="project" value="InterPro"/>
</dbReference>
<dbReference type="PROSITE" id="PS01285">
    <property type="entry name" value="FA58C_1"/>
    <property type="match status" value="2"/>
</dbReference>
<keyword evidence="7" id="KW-1185">Reference proteome</keyword>
<dbReference type="PROSITE" id="PS00010">
    <property type="entry name" value="ASX_HYDROXYL"/>
    <property type="match status" value="1"/>
</dbReference>
<dbReference type="PROSITE" id="PS01187">
    <property type="entry name" value="EGF_CA"/>
    <property type="match status" value="1"/>
</dbReference>
<evidence type="ECO:0000256" key="3">
    <source>
        <dbReference type="SAM" id="SignalP"/>
    </source>
</evidence>
<dbReference type="PROSITE" id="PS01286">
    <property type="entry name" value="FA58C_2"/>
    <property type="match status" value="2"/>
</dbReference>
<dbReference type="InterPro" id="IPR000421">
    <property type="entry name" value="FA58C"/>
</dbReference>
<dbReference type="PROSITE" id="PS01186">
    <property type="entry name" value="EGF_2"/>
    <property type="match status" value="1"/>
</dbReference>
<dbReference type="Gene3D" id="2.10.25.10">
    <property type="entry name" value="Laminin"/>
    <property type="match status" value="3"/>
</dbReference>
<dbReference type="Proteomes" id="UP001178508">
    <property type="component" value="Chromosome 1"/>
</dbReference>
<keyword evidence="1 2" id="KW-1015">Disulfide bond</keyword>
<evidence type="ECO:0000259" key="5">
    <source>
        <dbReference type="PROSITE" id="PS50026"/>
    </source>
</evidence>
<sequence>MIRLGMEIKVSLAVTTLLLCLFSVRGEYCKVNLCHNGGTCVTGVGDDPFICICADSFAGDTCNLTETGPCSPNPCKNDGSCEVISPTRRGDVFNEYICKCQPGFEGAHCQTNVNDCVDQPCKNGGMCRDLDGDYTCQCLSPYVGKQCQLRCISLLGMEGGAIVESQITSSSVHYGILGLQRWGPELARLNNQGIVNAWTSAAYDKNPWIEVNMQKTMRLTGIITQGASRMGTAEYIKAFKVASSFDGKLYTTYKADGQRRDKVFVANIDNESTKTNLFDPPIVAQYIRIIPVVCRKACTLRMELVGCELNVYSNTAGCSASLGMKSRLISDGQLTASSTYRTWGIDSFTWHPQFARLDKQGKTNAWSPARSNRSEWIQVDLEKTKRLTGIITQGAKDFGVVQFVSVFKVAYSNDGESWRTVKEPDTGNDKLFQGNLDNNTHRKNLFEPPFYARFVRVIPWEWHERITLRMELLGCDD</sequence>
<dbReference type="FunFam" id="2.60.120.260:FF:000002">
    <property type="entry name" value="Coagulation factor VIII"/>
    <property type="match status" value="2"/>
</dbReference>
<dbReference type="CDD" id="cd00057">
    <property type="entry name" value="FA58C"/>
    <property type="match status" value="2"/>
</dbReference>
<feature type="disulfide bond" evidence="2">
    <location>
        <begin position="53"/>
        <end position="62"/>
    </location>
</feature>
<keyword evidence="2" id="KW-0245">EGF-like domain</keyword>
<feature type="domain" description="F5/8 type C" evidence="4">
    <location>
        <begin position="318"/>
        <end position="475"/>
    </location>
</feature>
<dbReference type="SMART" id="SM00179">
    <property type="entry name" value="EGF_CA"/>
    <property type="match status" value="2"/>
</dbReference>
<dbReference type="InterPro" id="IPR001881">
    <property type="entry name" value="EGF-like_Ca-bd_dom"/>
</dbReference>
<comment type="caution">
    <text evidence="2">Lacks conserved residue(s) required for the propagation of feature annotation.</text>
</comment>
<dbReference type="InterPro" id="IPR000152">
    <property type="entry name" value="EGF-type_Asp/Asn_hydroxyl_site"/>
</dbReference>
<evidence type="ECO:0000256" key="2">
    <source>
        <dbReference type="PROSITE-ProRule" id="PRU00076"/>
    </source>
</evidence>
<feature type="domain" description="EGF-like" evidence="5">
    <location>
        <begin position="66"/>
        <end position="110"/>
    </location>
</feature>
<dbReference type="GO" id="GO:0038023">
    <property type="term" value="F:signaling receptor activity"/>
    <property type="evidence" value="ECO:0007669"/>
    <property type="project" value="TreeGrafter"/>
</dbReference>
<accession>A0AAV1EKS7</accession>